<evidence type="ECO:0000313" key="18">
    <source>
        <dbReference type="Proteomes" id="UP000286510"/>
    </source>
</evidence>
<evidence type="ECO:0000313" key="17">
    <source>
        <dbReference type="Proteomes" id="UP000285712"/>
    </source>
</evidence>
<dbReference type="Proteomes" id="UP000275652">
    <property type="component" value="Unassembled WGS sequence"/>
</dbReference>
<dbReference type="EMBL" id="QUTI01015310">
    <property type="protein sequence ID" value="RLO11704.1"/>
    <property type="molecule type" value="Genomic_DNA"/>
</dbReference>
<dbReference type="Proteomes" id="UP000265716">
    <property type="component" value="Unassembled WGS sequence"/>
</dbReference>
<dbReference type="PANTHER" id="PTHR43383:SF2">
    <property type="entry name" value="AMIDOHYDROLASE 2 FAMILY PROTEIN"/>
    <property type="match status" value="1"/>
</dbReference>
<evidence type="ECO:0000313" key="2">
    <source>
        <dbReference type="EMBL" id="RHY15283.1"/>
    </source>
</evidence>
<evidence type="ECO:0000313" key="11">
    <source>
        <dbReference type="Proteomes" id="UP000265716"/>
    </source>
</evidence>
<evidence type="ECO:0000313" key="13">
    <source>
        <dbReference type="Proteomes" id="UP000266239"/>
    </source>
</evidence>
<evidence type="ECO:0000313" key="16">
    <source>
        <dbReference type="Proteomes" id="UP000283543"/>
    </source>
</evidence>
<dbReference type="Gene3D" id="3.20.20.140">
    <property type="entry name" value="Metal-dependent hydrolases"/>
    <property type="match status" value="1"/>
</dbReference>
<dbReference type="EMBL" id="QUSZ01010047">
    <property type="protein sequence ID" value="RHX98498.1"/>
    <property type="molecule type" value="Genomic_DNA"/>
</dbReference>
<dbReference type="Proteomes" id="UP000266239">
    <property type="component" value="Unassembled WGS sequence"/>
</dbReference>
<reference evidence="10 11" key="2">
    <citation type="submission" date="2018-08" db="EMBL/GenBank/DDBJ databases">
        <title>Aphanomyces genome sequencing and annotation.</title>
        <authorList>
            <person name="Minardi D."/>
            <person name="Oidtmann B."/>
            <person name="Van Der Giezen M."/>
            <person name="Studholme D.J."/>
        </authorList>
    </citation>
    <scope>NUCLEOTIDE SEQUENCE [LARGE SCALE GENOMIC DNA]</scope>
    <source>
        <strain evidence="8 12">197901</strain>
        <strain evidence="3 14">D2</strain>
        <strain evidence="7 18">FDL457</strain>
        <strain evidence="1 10">Kv</strain>
        <strain evidence="5 11">SA</strain>
        <strain evidence="4 16">Si</strain>
        <strain evidence="6 17">Sv</strain>
        <strain evidence="2 13">Yx</strain>
    </source>
</reference>
<evidence type="ECO:0000313" key="10">
    <source>
        <dbReference type="Proteomes" id="UP000265427"/>
    </source>
</evidence>
<dbReference type="EMBL" id="QUTC01005877">
    <property type="protein sequence ID" value="RHY55303.1"/>
    <property type="molecule type" value="Genomic_DNA"/>
</dbReference>
<evidence type="ECO:0000313" key="15">
    <source>
        <dbReference type="Proteomes" id="UP000275652"/>
    </source>
</evidence>
<dbReference type="Proteomes" id="UP000266643">
    <property type="component" value="Unassembled WGS sequence"/>
</dbReference>
<dbReference type="PANTHER" id="PTHR43383">
    <property type="entry name" value="NODULIN 6"/>
    <property type="match status" value="1"/>
</dbReference>
<evidence type="ECO:0000313" key="1">
    <source>
        <dbReference type="EMBL" id="RHX98498.1"/>
    </source>
</evidence>
<dbReference type="EMBL" id="QUTE01002581">
    <property type="protein sequence ID" value="RHZ40570.1"/>
    <property type="molecule type" value="Genomic_DNA"/>
</dbReference>
<evidence type="ECO:0000313" key="4">
    <source>
        <dbReference type="EMBL" id="RHY46888.1"/>
    </source>
</evidence>
<evidence type="ECO:0000313" key="7">
    <source>
        <dbReference type="EMBL" id="RHY97172.1"/>
    </source>
</evidence>
<accession>A0A397D3J6</accession>
<dbReference type="VEuPathDB" id="FungiDB:H257_10517"/>
<proteinExistence type="predicted"/>
<evidence type="ECO:0000313" key="9">
    <source>
        <dbReference type="EMBL" id="RLO11704.1"/>
    </source>
</evidence>
<gene>
    <name evidence="2" type="ORF">DYB25_005319</name>
    <name evidence="7" type="ORF">DYB26_007205</name>
    <name evidence="9" type="ORF">DYB28_006049</name>
    <name evidence="3" type="ORF">DYB30_007135</name>
    <name evidence="8" type="ORF">DYB31_004601</name>
    <name evidence="4" type="ORF">DYB34_001025</name>
    <name evidence="6" type="ORF">DYB35_004446</name>
    <name evidence="1" type="ORF">DYB36_014353</name>
    <name evidence="5" type="ORF">DYB38_006649</name>
</gene>
<dbReference type="Proteomes" id="UP000286510">
    <property type="component" value="Unassembled WGS sequence"/>
</dbReference>
<evidence type="ECO:0000313" key="8">
    <source>
        <dbReference type="EMBL" id="RHZ40570.1"/>
    </source>
</evidence>
<reference evidence="9 15" key="1">
    <citation type="journal article" date="2018" name="J. Invertebr. Pathol.">
        <title>New genotyping method for the causative agent of crayfish plague (Aphanomyces astaci) based on whole genome data.</title>
        <authorList>
            <person name="Minardi D."/>
            <person name="Studholme D.J."/>
            <person name="van der Giezen M."/>
            <person name="Pretto T."/>
            <person name="Oidtmann B."/>
        </authorList>
    </citation>
    <scope>NUCLEOTIDE SEQUENCE [LARGE SCALE GENOMIC DNA]</scope>
    <source>
        <strain evidence="9 15">KB13</strain>
    </source>
</reference>
<evidence type="ECO:0000313" key="12">
    <source>
        <dbReference type="Proteomes" id="UP000266196"/>
    </source>
</evidence>
<dbReference type="EMBL" id="QUTB01007223">
    <property type="protein sequence ID" value="RHY46888.1"/>
    <property type="molecule type" value="Genomic_DNA"/>
</dbReference>
<name>A0A397D3J6_APHAT</name>
<dbReference type="Proteomes" id="UP000283543">
    <property type="component" value="Unassembled WGS sequence"/>
</dbReference>
<protein>
    <recommendedName>
        <fullName evidence="19">Amidohydrolase-related domain-containing protein</fullName>
    </recommendedName>
</protein>
<dbReference type="EMBL" id="QUTA01005543">
    <property type="protein sequence ID" value="RHY15283.1"/>
    <property type="molecule type" value="Genomic_DNA"/>
</dbReference>
<evidence type="ECO:0000313" key="14">
    <source>
        <dbReference type="Proteomes" id="UP000266643"/>
    </source>
</evidence>
<dbReference type="Proteomes" id="UP000266196">
    <property type="component" value="Unassembled WGS sequence"/>
</dbReference>
<evidence type="ECO:0008006" key="19">
    <source>
        <dbReference type="Google" id="ProtNLM"/>
    </source>
</evidence>
<sequence length="100" mass="11207">MLTVCHVATYDIAAVAAVYATIRADIKAQVDPPPFRLMQKTLIDYLIIVGLELALELDIPLQFHTGFGDTDMQLEWGNPTLLKPLLDMPQFQRAKIVLVQ</sequence>
<dbReference type="AlphaFoldDB" id="A0A397D3J6"/>
<evidence type="ECO:0000313" key="5">
    <source>
        <dbReference type="EMBL" id="RHY55303.1"/>
    </source>
</evidence>
<dbReference type="EMBL" id="QUTG01003837">
    <property type="protein sequence ID" value="RHY90134.1"/>
    <property type="molecule type" value="Genomic_DNA"/>
</dbReference>
<evidence type="ECO:0000313" key="3">
    <source>
        <dbReference type="EMBL" id="RHY44228.1"/>
    </source>
</evidence>
<dbReference type="EMBL" id="QUTD01008953">
    <property type="protein sequence ID" value="RHY44228.1"/>
    <property type="molecule type" value="Genomic_DNA"/>
</dbReference>
<dbReference type="Proteomes" id="UP000285712">
    <property type="component" value="Unassembled WGS sequence"/>
</dbReference>
<comment type="caution">
    <text evidence="5">The sequence shown here is derived from an EMBL/GenBank/DDBJ whole genome shotgun (WGS) entry which is preliminary data.</text>
</comment>
<organism evidence="5 11">
    <name type="scientific">Aphanomyces astaci</name>
    <name type="common">Crayfish plague agent</name>
    <dbReference type="NCBI Taxonomy" id="112090"/>
    <lineage>
        <taxon>Eukaryota</taxon>
        <taxon>Sar</taxon>
        <taxon>Stramenopiles</taxon>
        <taxon>Oomycota</taxon>
        <taxon>Saprolegniomycetes</taxon>
        <taxon>Saprolegniales</taxon>
        <taxon>Verrucalvaceae</taxon>
        <taxon>Aphanomyces</taxon>
    </lineage>
</organism>
<evidence type="ECO:0000313" key="6">
    <source>
        <dbReference type="EMBL" id="RHY90134.1"/>
    </source>
</evidence>
<dbReference type="EMBL" id="QUTF01020311">
    <property type="protein sequence ID" value="RHY97172.1"/>
    <property type="molecule type" value="Genomic_DNA"/>
</dbReference>
<dbReference type="Proteomes" id="UP000265427">
    <property type="component" value="Unassembled WGS sequence"/>
</dbReference>